<protein>
    <submittedName>
        <fullName evidence="3">Uncharacterized protein</fullName>
    </submittedName>
</protein>
<evidence type="ECO:0000256" key="1">
    <source>
        <dbReference type="SAM" id="MobiDB-lite"/>
    </source>
</evidence>
<evidence type="ECO:0000256" key="2">
    <source>
        <dbReference type="SAM" id="Phobius"/>
    </source>
</evidence>
<sequence length="115" mass="13559">MRDLHSDLLEEIKNRYINIFFSCFHRNFSCCLGIQLNHRKKEEDKKAAVSTKPSTPNVMAIMEQAAKYDRDKIHPKSESENNDESSQWDDSDCIVVVFLLYNITSDFLYFLLLYK</sequence>
<keyword evidence="2" id="KW-0472">Membrane</keyword>
<dbReference type="Proteomes" id="UP000663838">
    <property type="component" value="Unassembled WGS sequence"/>
</dbReference>
<proteinExistence type="predicted"/>
<gene>
    <name evidence="3" type="ORF">TOA249_LOCUS27646</name>
</gene>
<evidence type="ECO:0000313" key="3">
    <source>
        <dbReference type="EMBL" id="CAF4860417.1"/>
    </source>
</evidence>
<accession>A0A821SRF9</accession>
<evidence type="ECO:0000313" key="4">
    <source>
        <dbReference type="Proteomes" id="UP000663838"/>
    </source>
</evidence>
<comment type="caution">
    <text evidence="3">The sequence shown here is derived from an EMBL/GenBank/DDBJ whole genome shotgun (WGS) entry which is preliminary data.</text>
</comment>
<feature type="region of interest" description="Disordered" evidence="1">
    <location>
        <begin position="68"/>
        <end position="88"/>
    </location>
</feature>
<keyword evidence="2" id="KW-0812">Transmembrane</keyword>
<feature type="compositionally biased region" description="Basic and acidic residues" evidence="1">
    <location>
        <begin position="68"/>
        <end position="79"/>
    </location>
</feature>
<keyword evidence="2" id="KW-1133">Transmembrane helix</keyword>
<dbReference type="EMBL" id="CAJOBS010003580">
    <property type="protein sequence ID" value="CAF4860417.1"/>
    <property type="molecule type" value="Genomic_DNA"/>
</dbReference>
<dbReference type="AlphaFoldDB" id="A0A821SRF9"/>
<name>A0A821SRF9_9BILA</name>
<organism evidence="3 4">
    <name type="scientific">Rotaria socialis</name>
    <dbReference type="NCBI Taxonomy" id="392032"/>
    <lineage>
        <taxon>Eukaryota</taxon>
        <taxon>Metazoa</taxon>
        <taxon>Spiralia</taxon>
        <taxon>Gnathifera</taxon>
        <taxon>Rotifera</taxon>
        <taxon>Eurotatoria</taxon>
        <taxon>Bdelloidea</taxon>
        <taxon>Philodinida</taxon>
        <taxon>Philodinidae</taxon>
        <taxon>Rotaria</taxon>
    </lineage>
</organism>
<feature type="transmembrane region" description="Helical" evidence="2">
    <location>
        <begin position="94"/>
        <end position="114"/>
    </location>
</feature>
<reference evidence="3" key="1">
    <citation type="submission" date="2021-02" db="EMBL/GenBank/DDBJ databases">
        <authorList>
            <person name="Nowell W R."/>
        </authorList>
    </citation>
    <scope>NUCLEOTIDE SEQUENCE</scope>
</reference>